<dbReference type="EMBL" id="DWWJ01000130">
    <property type="protein sequence ID" value="HJC41367.1"/>
    <property type="molecule type" value="Genomic_DNA"/>
</dbReference>
<dbReference type="AlphaFoldDB" id="A0A9D2SZZ1"/>
<dbReference type="SUPFAM" id="SSF53800">
    <property type="entry name" value="Chelatase"/>
    <property type="match status" value="1"/>
</dbReference>
<protein>
    <submittedName>
        <fullName evidence="3">Sirohydrochlorin cobaltochelatase</fullName>
    </submittedName>
</protein>
<keyword evidence="2" id="KW-0479">Metal-binding</keyword>
<dbReference type="CDD" id="cd03412">
    <property type="entry name" value="CbiK_N"/>
    <property type="match status" value="1"/>
</dbReference>
<evidence type="ECO:0000313" key="3">
    <source>
        <dbReference type="EMBL" id="HJC41367.1"/>
    </source>
</evidence>
<reference evidence="3" key="2">
    <citation type="submission" date="2021-04" db="EMBL/GenBank/DDBJ databases">
        <authorList>
            <person name="Gilroy R."/>
        </authorList>
    </citation>
    <scope>NUCLEOTIDE SEQUENCE</scope>
    <source>
        <strain evidence="3">CHK186-1790</strain>
    </source>
</reference>
<dbReference type="Gene3D" id="3.40.50.1400">
    <property type="match status" value="2"/>
</dbReference>
<feature type="binding site" evidence="2">
    <location>
        <position position="177"/>
    </location>
    <ligand>
        <name>Co(2+)</name>
        <dbReference type="ChEBI" id="CHEBI:48828"/>
    </ligand>
</feature>
<feature type="active site" description="Proton acceptor" evidence="1">
    <location>
        <position position="146"/>
    </location>
</feature>
<evidence type="ECO:0000256" key="1">
    <source>
        <dbReference type="PIRSR" id="PIRSR033579-1"/>
    </source>
</evidence>
<comment type="caution">
    <text evidence="3">The sequence shown here is derived from an EMBL/GenBank/DDBJ whole genome shotgun (WGS) entry which is preliminary data.</text>
</comment>
<sequence>MPEKAVLVVSFGTSHLDTLEKTIVPIEGDIAAALPDRTLRRAFTSGMILRKLERRDGLHIDNVPQALERLAGEGVRDVTVQPTHIMNGEEYDKLLAQAEPFRGQFGRLAIGRPLLSTEEDYRETAQALLEVLPERESGTALLFMGHGTEHFANSAYCQLEYLLHDLGRTDVLVGTVEGYPGFGEALRRLAERPEVRRMVLYPLMVVAGDHAKNDLAGPEPDSWRSQLEAKGYEVSCVLSGLGEYPGIRRVFVRHALEAAEDGAK</sequence>
<keyword evidence="2" id="KW-0170">Cobalt</keyword>
<feature type="binding site" evidence="2">
    <location>
        <position position="146"/>
    </location>
    <ligand>
        <name>Co(2+)</name>
        <dbReference type="ChEBI" id="CHEBI:48828"/>
    </ligand>
</feature>
<accession>A0A9D2SZZ1</accession>
<dbReference type="GO" id="GO:0046872">
    <property type="term" value="F:metal ion binding"/>
    <property type="evidence" value="ECO:0007669"/>
    <property type="project" value="UniProtKB-KW"/>
</dbReference>
<name>A0A9D2SZZ1_9FIRM</name>
<gene>
    <name evidence="3" type="ORF">H9701_07430</name>
</gene>
<dbReference type="GO" id="GO:0016852">
    <property type="term" value="F:sirohydrochlorin cobaltochelatase activity"/>
    <property type="evidence" value="ECO:0007669"/>
    <property type="project" value="InterPro"/>
</dbReference>
<organism evidence="3 4">
    <name type="scientific">Candidatus Intestinimonas pullistercoris</name>
    <dbReference type="NCBI Taxonomy" id="2838623"/>
    <lineage>
        <taxon>Bacteria</taxon>
        <taxon>Bacillati</taxon>
        <taxon>Bacillota</taxon>
        <taxon>Clostridia</taxon>
        <taxon>Eubacteriales</taxon>
        <taxon>Intestinimonas</taxon>
    </lineage>
</organism>
<dbReference type="InterPro" id="IPR010388">
    <property type="entry name" value="Anaerobic_Co-chelatase"/>
</dbReference>
<dbReference type="Proteomes" id="UP000823882">
    <property type="component" value="Unassembled WGS sequence"/>
</dbReference>
<proteinExistence type="predicted"/>
<dbReference type="Pfam" id="PF06180">
    <property type="entry name" value="CbiK"/>
    <property type="match status" value="1"/>
</dbReference>
<evidence type="ECO:0000256" key="2">
    <source>
        <dbReference type="PIRSR" id="PIRSR033579-3"/>
    </source>
</evidence>
<evidence type="ECO:0000313" key="4">
    <source>
        <dbReference type="Proteomes" id="UP000823882"/>
    </source>
</evidence>
<feature type="binding site" evidence="2">
    <location>
        <position position="210"/>
    </location>
    <ligand>
        <name>Co(2+)</name>
        <dbReference type="ChEBI" id="CHEBI:48828"/>
    </ligand>
</feature>
<dbReference type="PIRSF" id="PIRSF033579">
    <property type="entry name" value="Anaer_Co_chel"/>
    <property type="match status" value="1"/>
</dbReference>
<reference evidence="3" key="1">
    <citation type="journal article" date="2021" name="PeerJ">
        <title>Extensive microbial diversity within the chicken gut microbiome revealed by metagenomics and culture.</title>
        <authorList>
            <person name="Gilroy R."/>
            <person name="Ravi A."/>
            <person name="Getino M."/>
            <person name="Pursley I."/>
            <person name="Horton D.L."/>
            <person name="Alikhan N.F."/>
            <person name="Baker D."/>
            <person name="Gharbi K."/>
            <person name="Hall N."/>
            <person name="Watson M."/>
            <person name="Adriaenssens E.M."/>
            <person name="Foster-Nyarko E."/>
            <person name="Jarju S."/>
            <person name="Secka A."/>
            <person name="Antonio M."/>
            <person name="Oren A."/>
            <person name="Chaudhuri R.R."/>
            <person name="La Ragione R."/>
            <person name="Hildebrand F."/>
            <person name="Pallen M.J."/>
        </authorList>
    </citation>
    <scope>NUCLEOTIDE SEQUENCE</scope>
    <source>
        <strain evidence="3">CHK186-1790</strain>
    </source>
</reference>
<dbReference type="GO" id="GO:0019251">
    <property type="term" value="P:anaerobic cobalamin biosynthetic process"/>
    <property type="evidence" value="ECO:0007669"/>
    <property type="project" value="InterPro"/>
</dbReference>
<dbReference type="CDD" id="cd03413">
    <property type="entry name" value="CbiK_C"/>
    <property type="match status" value="1"/>
</dbReference>